<evidence type="ECO:0000313" key="2">
    <source>
        <dbReference type="Proteomes" id="UP000531561"/>
    </source>
</evidence>
<protein>
    <submittedName>
        <fullName evidence="1">Uncharacterized protein</fullName>
    </submittedName>
</protein>
<comment type="caution">
    <text evidence="1">The sequence shown here is derived from an EMBL/GenBank/DDBJ whole genome shotgun (WGS) entry which is preliminary data.</text>
</comment>
<sequence length="66" mass="7438">MGETLETVQSRLSSVLVCGLTKLMSLELCGSSTYCVISRINFSIKDRMKVKTYGDAEHCYSIDIRR</sequence>
<accession>A0A8H6AV63</accession>
<dbReference type="AlphaFoldDB" id="A0A8H6AV63"/>
<organism evidence="1 2">
    <name type="scientific">Botrytis fragariae</name>
    <dbReference type="NCBI Taxonomy" id="1964551"/>
    <lineage>
        <taxon>Eukaryota</taxon>
        <taxon>Fungi</taxon>
        <taxon>Dikarya</taxon>
        <taxon>Ascomycota</taxon>
        <taxon>Pezizomycotina</taxon>
        <taxon>Leotiomycetes</taxon>
        <taxon>Helotiales</taxon>
        <taxon>Sclerotiniaceae</taxon>
        <taxon>Botrytis</taxon>
    </lineage>
</organism>
<name>A0A8H6AV63_9HELO</name>
<proteinExistence type="predicted"/>
<dbReference type="Proteomes" id="UP000531561">
    <property type="component" value="Unassembled WGS sequence"/>
</dbReference>
<dbReference type="EMBL" id="JABFCT010000008">
    <property type="protein sequence ID" value="KAF5873995.1"/>
    <property type="molecule type" value="Genomic_DNA"/>
</dbReference>
<reference evidence="1 2" key="1">
    <citation type="journal article" date="2020" name="Phytopathology">
        <title>A high-quality genome resource of Botrytis fragariae, a new and rapidly spreading fungal pathogen causing strawberry gray mold in the U.S.A.</title>
        <authorList>
            <person name="Wu Y."/>
            <person name="Saski C.A."/>
            <person name="Schnabel G."/>
            <person name="Xiao S."/>
            <person name="Hu M."/>
        </authorList>
    </citation>
    <scope>NUCLEOTIDE SEQUENCE [LARGE SCALE GENOMIC DNA]</scope>
    <source>
        <strain evidence="1 2">BVB16</strain>
    </source>
</reference>
<keyword evidence="2" id="KW-1185">Reference proteome</keyword>
<dbReference type="GeneID" id="59259538"/>
<gene>
    <name evidence="1" type="ORF">Bfra_005462</name>
</gene>
<evidence type="ECO:0000313" key="1">
    <source>
        <dbReference type="EMBL" id="KAF5873995.1"/>
    </source>
</evidence>
<dbReference type="RefSeq" id="XP_037192941.1">
    <property type="nucleotide sequence ID" value="XM_037335846.1"/>
</dbReference>